<dbReference type="EMBL" id="CM047899">
    <property type="protein sequence ID" value="KAJ0103362.1"/>
    <property type="molecule type" value="Genomic_DNA"/>
</dbReference>
<evidence type="ECO:0000313" key="2">
    <source>
        <dbReference type="Proteomes" id="UP001164250"/>
    </source>
</evidence>
<gene>
    <name evidence="1" type="ORF">Patl1_06095</name>
</gene>
<protein>
    <submittedName>
        <fullName evidence="1">Uncharacterized protein</fullName>
    </submittedName>
</protein>
<comment type="caution">
    <text evidence="1">The sequence shown here is derived from an EMBL/GenBank/DDBJ whole genome shotgun (WGS) entry which is preliminary data.</text>
</comment>
<sequence>MEYGCLTYDDTEGGWSQSDIPTIHANDESKVDERITQVSIDTKDSVRWSLAINAEEIEDFTFKDDSGELVPRDKKSSMDGWFIIQYSGGKNAPTKFDLNLFWVKNSTRSSQNVDRNSKEDHLLLKLRTDFDRLTPRAENVLSKLPSWCSLFGKSTSPQTLSFLNSLPVNY</sequence>
<accession>A0ACC1BWQ6</accession>
<name>A0ACC1BWQ6_9ROSI</name>
<reference evidence="2" key="1">
    <citation type="journal article" date="2023" name="G3 (Bethesda)">
        <title>Genome assembly and association tests identify interacting loci associated with vigor, precocity, and sex in interspecific pistachio rootstocks.</title>
        <authorList>
            <person name="Palmer W."/>
            <person name="Jacygrad E."/>
            <person name="Sagayaradj S."/>
            <person name="Cavanaugh K."/>
            <person name="Han R."/>
            <person name="Bertier L."/>
            <person name="Beede B."/>
            <person name="Kafkas S."/>
            <person name="Golino D."/>
            <person name="Preece J."/>
            <person name="Michelmore R."/>
        </authorList>
    </citation>
    <scope>NUCLEOTIDE SEQUENCE [LARGE SCALE GENOMIC DNA]</scope>
</reference>
<evidence type="ECO:0000313" key="1">
    <source>
        <dbReference type="EMBL" id="KAJ0103362.1"/>
    </source>
</evidence>
<dbReference type="Proteomes" id="UP001164250">
    <property type="component" value="Chromosome 3"/>
</dbReference>
<organism evidence="1 2">
    <name type="scientific">Pistacia atlantica</name>
    <dbReference type="NCBI Taxonomy" id="434234"/>
    <lineage>
        <taxon>Eukaryota</taxon>
        <taxon>Viridiplantae</taxon>
        <taxon>Streptophyta</taxon>
        <taxon>Embryophyta</taxon>
        <taxon>Tracheophyta</taxon>
        <taxon>Spermatophyta</taxon>
        <taxon>Magnoliopsida</taxon>
        <taxon>eudicotyledons</taxon>
        <taxon>Gunneridae</taxon>
        <taxon>Pentapetalae</taxon>
        <taxon>rosids</taxon>
        <taxon>malvids</taxon>
        <taxon>Sapindales</taxon>
        <taxon>Anacardiaceae</taxon>
        <taxon>Pistacia</taxon>
    </lineage>
</organism>
<proteinExistence type="predicted"/>
<keyword evidence="2" id="KW-1185">Reference proteome</keyword>